<evidence type="ECO:0008006" key="3">
    <source>
        <dbReference type="Google" id="ProtNLM"/>
    </source>
</evidence>
<dbReference type="AlphaFoldDB" id="A0A5B1LM78"/>
<dbReference type="EMBL" id="VUJV01000001">
    <property type="protein sequence ID" value="KAA1421782.1"/>
    <property type="molecule type" value="Genomic_DNA"/>
</dbReference>
<reference evidence="1 2" key="1">
    <citation type="submission" date="2019-09" db="EMBL/GenBank/DDBJ databases">
        <title>Nocardioides panacisoli sp. nov., isolated from the soil of a ginseng field.</title>
        <authorList>
            <person name="Cho C."/>
        </authorList>
    </citation>
    <scope>NUCLEOTIDE SEQUENCE [LARGE SCALE GENOMIC DNA]</scope>
    <source>
        <strain evidence="1 2">BN130099</strain>
    </source>
</reference>
<dbReference type="RefSeq" id="WP_149727243.1">
    <property type="nucleotide sequence ID" value="NZ_VUJV01000001.1"/>
</dbReference>
<evidence type="ECO:0000313" key="2">
    <source>
        <dbReference type="Proteomes" id="UP000325003"/>
    </source>
</evidence>
<dbReference type="Proteomes" id="UP000325003">
    <property type="component" value="Unassembled WGS sequence"/>
</dbReference>
<gene>
    <name evidence="1" type="ORF">F0U44_05800</name>
</gene>
<organism evidence="1 2">
    <name type="scientific">Nocardioides humilatus</name>
    <dbReference type="NCBI Taxonomy" id="2607660"/>
    <lineage>
        <taxon>Bacteria</taxon>
        <taxon>Bacillati</taxon>
        <taxon>Actinomycetota</taxon>
        <taxon>Actinomycetes</taxon>
        <taxon>Propionibacteriales</taxon>
        <taxon>Nocardioidaceae</taxon>
        <taxon>Nocardioides</taxon>
    </lineage>
</organism>
<keyword evidence="2" id="KW-1185">Reference proteome</keyword>
<comment type="caution">
    <text evidence="1">The sequence shown here is derived from an EMBL/GenBank/DDBJ whole genome shotgun (WGS) entry which is preliminary data.</text>
</comment>
<dbReference type="Gene3D" id="3.40.960.10">
    <property type="entry name" value="VSR Endonuclease"/>
    <property type="match status" value="1"/>
</dbReference>
<name>A0A5B1LM78_9ACTN</name>
<sequence length="323" mass="36260">MPSSFPPDRPFTAADLPSYDATRQQLRGLLQCGVVKQLLFGVYVPGTWADTPTNRARAAAAVLPDHCVLVDRTAASLHGIDVFDYAELDVPPDVEVASIDGATATRRSGFLGGKRDLLADEIMTIEGARVTTPIRTACDIACLRGRRRAIGVLDAFRARFGITESELSFMLRRFGGRRGVTQLRELIPLSRPDVDSQPESWIRIDINDEGFPMPESQVWVWLPDGRQVRVENAFEHLRIAVEYDGEAHHSSEADRNHDRVRRDALADAGWIIIVVRREGLTDLGRNQWLAELEAAFVDRAPHLATKRAYARSPLTRPRRHRRR</sequence>
<reference evidence="1 2" key="2">
    <citation type="submission" date="2019-09" db="EMBL/GenBank/DDBJ databases">
        <authorList>
            <person name="Jin C."/>
        </authorList>
    </citation>
    <scope>NUCLEOTIDE SEQUENCE [LARGE SCALE GENOMIC DNA]</scope>
    <source>
        <strain evidence="1 2">BN130099</strain>
    </source>
</reference>
<proteinExistence type="predicted"/>
<dbReference type="InterPro" id="IPR011335">
    <property type="entry name" value="Restrct_endonuc-II-like"/>
</dbReference>
<dbReference type="SUPFAM" id="SSF52980">
    <property type="entry name" value="Restriction endonuclease-like"/>
    <property type="match status" value="1"/>
</dbReference>
<accession>A0A5B1LM78</accession>
<evidence type="ECO:0000313" key="1">
    <source>
        <dbReference type="EMBL" id="KAA1421782.1"/>
    </source>
</evidence>
<protein>
    <recommendedName>
        <fullName evidence="3">DUF559 domain-containing protein</fullName>
    </recommendedName>
</protein>